<dbReference type="GeneID" id="36400995"/>
<dbReference type="Proteomes" id="UP000054928">
    <property type="component" value="Unassembled WGS sequence"/>
</dbReference>
<reference evidence="2" key="1">
    <citation type="submission" date="2014-09" db="EMBL/GenBank/DDBJ databases">
        <authorList>
            <person name="Sharma Rahul"/>
            <person name="Thines Marco"/>
        </authorList>
    </citation>
    <scope>NUCLEOTIDE SEQUENCE [LARGE SCALE GENOMIC DNA]</scope>
</reference>
<evidence type="ECO:0000313" key="1">
    <source>
        <dbReference type="EMBL" id="CEG37892.1"/>
    </source>
</evidence>
<sequence>MEALQAGVDLIRTEETCDFYAAESKNFANARAVTNSYQTPPSWGNVESRQARAANF</sequence>
<accession>A0A0P1AC58</accession>
<name>A0A0P1AC58_PLAHL</name>
<dbReference type="AlphaFoldDB" id="A0A0P1AC58"/>
<dbReference type="EMBL" id="CCYD01000291">
    <property type="protein sequence ID" value="CEG37892.1"/>
    <property type="molecule type" value="Genomic_DNA"/>
</dbReference>
<organism evidence="1 2">
    <name type="scientific">Plasmopara halstedii</name>
    <name type="common">Downy mildew of sunflower</name>
    <dbReference type="NCBI Taxonomy" id="4781"/>
    <lineage>
        <taxon>Eukaryota</taxon>
        <taxon>Sar</taxon>
        <taxon>Stramenopiles</taxon>
        <taxon>Oomycota</taxon>
        <taxon>Peronosporomycetes</taxon>
        <taxon>Peronosporales</taxon>
        <taxon>Peronosporaceae</taxon>
        <taxon>Plasmopara</taxon>
    </lineage>
</organism>
<keyword evidence="2" id="KW-1185">Reference proteome</keyword>
<evidence type="ECO:0000313" key="2">
    <source>
        <dbReference type="Proteomes" id="UP000054928"/>
    </source>
</evidence>
<dbReference type="RefSeq" id="XP_024574261.1">
    <property type="nucleotide sequence ID" value="XM_024723267.1"/>
</dbReference>
<protein>
    <submittedName>
        <fullName evidence="1">Uncharacterized protein</fullName>
    </submittedName>
</protein>
<proteinExistence type="predicted"/>